<comment type="caution">
    <text evidence="2">The sequence shown here is derived from an EMBL/GenBank/DDBJ whole genome shotgun (WGS) entry which is preliminary data.</text>
</comment>
<evidence type="ECO:0000256" key="1">
    <source>
        <dbReference type="SAM" id="MobiDB-lite"/>
    </source>
</evidence>
<dbReference type="GO" id="GO:0003677">
    <property type="term" value="F:DNA binding"/>
    <property type="evidence" value="ECO:0007669"/>
    <property type="project" value="InterPro"/>
</dbReference>
<accession>A0A3D3R4N3</accession>
<sequence length="267" mass="31621">MRTFKSRHEDLPLHKIDYNQIEGMYRFWRQRPLKMTHDGTQVRISRHSIRHYIGELHRFFKWLHRCGEFSWRKPEDFNDIDRRIPQDTEMVKQRIRNVDTFRLEELPLLNRYATPIERLYLLLGLNCGFGAKEIATLTIGEVFLHQALAADEQEMFDCPSSTNDSFLSLVRNKTTIVGKYLLFEQTTKMLEWCLARRLKQPNPAPEERLILTSKGKPLDQRSPNGNPSRQIPNSFACLKKRIRDDHNQISDLPFKCLRKTAGDLIRR</sequence>
<evidence type="ECO:0000313" key="3">
    <source>
        <dbReference type="Proteomes" id="UP000263642"/>
    </source>
</evidence>
<protein>
    <recommendedName>
        <fullName evidence="4">Tyr recombinase domain-containing protein</fullName>
    </recommendedName>
</protein>
<dbReference type="InterPro" id="IPR011010">
    <property type="entry name" value="DNA_brk_join_enz"/>
</dbReference>
<feature type="region of interest" description="Disordered" evidence="1">
    <location>
        <begin position="205"/>
        <end position="232"/>
    </location>
</feature>
<feature type="compositionally biased region" description="Polar residues" evidence="1">
    <location>
        <begin position="221"/>
        <end position="232"/>
    </location>
</feature>
<reference evidence="2 3" key="1">
    <citation type="journal article" date="2018" name="Nat. Biotechnol.">
        <title>A standardized bacterial taxonomy based on genome phylogeny substantially revises the tree of life.</title>
        <authorList>
            <person name="Parks D.H."/>
            <person name="Chuvochina M."/>
            <person name="Waite D.W."/>
            <person name="Rinke C."/>
            <person name="Skarshewski A."/>
            <person name="Chaumeil P.A."/>
            <person name="Hugenholtz P."/>
        </authorList>
    </citation>
    <scope>NUCLEOTIDE SEQUENCE [LARGE SCALE GENOMIC DNA]</scope>
    <source>
        <strain evidence="2">UBA9375</strain>
    </source>
</reference>
<organism evidence="2 3">
    <name type="scientific">Gimesia maris</name>
    <dbReference type="NCBI Taxonomy" id="122"/>
    <lineage>
        <taxon>Bacteria</taxon>
        <taxon>Pseudomonadati</taxon>
        <taxon>Planctomycetota</taxon>
        <taxon>Planctomycetia</taxon>
        <taxon>Planctomycetales</taxon>
        <taxon>Planctomycetaceae</taxon>
        <taxon>Gimesia</taxon>
    </lineage>
</organism>
<dbReference type="AlphaFoldDB" id="A0A3D3R4N3"/>
<gene>
    <name evidence="2" type="ORF">DIT97_05665</name>
</gene>
<dbReference type="EMBL" id="DQAY01000036">
    <property type="protein sequence ID" value="HCO22560.1"/>
    <property type="molecule type" value="Genomic_DNA"/>
</dbReference>
<dbReference type="Proteomes" id="UP000263642">
    <property type="component" value="Unassembled WGS sequence"/>
</dbReference>
<evidence type="ECO:0000313" key="2">
    <source>
        <dbReference type="EMBL" id="HCO22560.1"/>
    </source>
</evidence>
<proteinExistence type="predicted"/>
<name>A0A3D3R4N3_9PLAN</name>
<dbReference type="SUPFAM" id="SSF56349">
    <property type="entry name" value="DNA breaking-rejoining enzymes"/>
    <property type="match status" value="1"/>
</dbReference>
<evidence type="ECO:0008006" key="4">
    <source>
        <dbReference type="Google" id="ProtNLM"/>
    </source>
</evidence>